<protein>
    <submittedName>
        <fullName evidence="1">Uncharacterized protein</fullName>
    </submittedName>
</protein>
<evidence type="ECO:0000313" key="1">
    <source>
        <dbReference type="EMBL" id="MPM86846.1"/>
    </source>
</evidence>
<sequence length="51" mass="5632">MPETCSDMKAFNADILLLISLYIFFEALSKANVNTAIKGMTVKVSNESFTL</sequence>
<proteinExistence type="predicted"/>
<gene>
    <name evidence="1" type="ORF">SDC9_133938</name>
</gene>
<comment type="caution">
    <text evidence="1">The sequence shown here is derived from an EMBL/GenBank/DDBJ whole genome shotgun (WGS) entry which is preliminary data.</text>
</comment>
<dbReference type="AlphaFoldDB" id="A0A645DBM3"/>
<reference evidence="1" key="1">
    <citation type="submission" date="2019-08" db="EMBL/GenBank/DDBJ databases">
        <authorList>
            <person name="Kucharzyk K."/>
            <person name="Murdoch R.W."/>
            <person name="Higgins S."/>
            <person name="Loffler F."/>
        </authorList>
    </citation>
    <scope>NUCLEOTIDE SEQUENCE</scope>
</reference>
<dbReference type="EMBL" id="VSSQ01034791">
    <property type="protein sequence ID" value="MPM86846.1"/>
    <property type="molecule type" value="Genomic_DNA"/>
</dbReference>
<name>A0A645DBM3_9ZZZZ</name>
<organism evidence="1">
    <name type="scientific">bioreactor metagenome</name>
    <dbReference type="NCBI Taxonomy" id="1076179"/>
    <lineage>
        <taxon>unclassified sequences</taxon>
        <taxon>metagenomes</taxon>
        <taxon>ecological metagenomes</taxon>
    </lineage>
</organism>
<accession>A0A645DBM3</accession>